<feature type="chain" id="PRO_5042034418" evidence="1">
    <location>
        <begin position="19"/>
        <end position="113"/>
    </location>
</feature>
<organism evidence="2 3">
    <name type="scientific">Populus alba x Populus x berolinensis</name>
    <dbReference type="NCBI Taxonomy" id="444605"/>
    <lineage>
        <taxon>Eukaryota</taxon>
        <taxon>Viridiplantae</taxon>
        <taxon>Streptophyta</taxon>
        <taxon>Embryophyta</taxon>
        <taxon>Tracheophyta</taxon>
        <taxon>Spermatophyta</taxon>
        <taxon>Magnoliopsida</taxon>
        <taxon>eudicotyledons</taxon>
        <taxon>Gunneridae</taxon>
        <taxon>Pentapetalae</taxon>
        <taxon>rosids</taxon>
        <taxon>fabids</taxon>
        <taxon>Malpighiales</taxon>
        <taxon>Salicaceae</taxon>
        <taxon>Saliceae</taxon>
        <taxon>Populus</taxon>
    </lineage>
</organism>
<evidence type="ECO:0000313" key="3">
    <source>
        <dbReference type="Proteomes" id="UP001164929"/>
    </source>
</evidence>
<name>A0AAD6PP52_9ROSI</name>
<evidence type="ECO:0000313" key="2">
    <source>
        <dbReference type="EMBL" id="KAJ6951383.1"/>
    </source>
</evidence>
<evidence type="ECO:0000256" key="1">
    <source>
        <dbReference type="SAM" id="SignalP"/>
    </source>
</evidence>
<dbReference type="Proteomes" id="UP001164929">
    <property type="component" value="Chromosome 19"/>
</dbReference>
<proteinExistence type="predicted"/>
<keyword evidence="3" id="KW-1185">Reference proteome</keyword>
<dbReference type="AlphaFoldDB" id="A0AAD6PP52"/>
<feature type="signal peptide" evidence="1">
    <location>
        <begin position="1"/>
        <end position="18"/>
    </location>
</feature>
<protein>
    <submittedName>
        <fullName evidence="2">Uncharacterized protein</fullName>
    </submittedName>
</protein>
<reference evidence="2" key="1">
    <citation type="journal article" date="2023" name="Mol. Ecol. Resour.">
        <title>Chromosome-level genome assembly of a triploid poplar Populus alba 'Berolinensis'.</title>
        <authorList>
            <person name="Chen S."/>
            <person name="Yu Y."/>
            <person name="Wang X."/>
            <person name="Wang S."/>
            <person name="Zhang T."/>
            <person name="Zhou Y."/>
            <person name="He R."/>
            <person name="Meng N."/>
            <person name="Wang Y."/>
            <person name="Liu W."/>
            <person name="Liu Z."/>
            <person name="Liu J."/>
            <person name="Guo Q."/>
            <person name="Huang H."/>
            <person name="Sederoff R.R."/>
            <person name="Wang G."/>
            <person name="Qu G."/>
            <person name="Chen S."/>
        </authorList>
    </citation>
    <scope>NUCLEOTIDE SEQUENCE</scope>
    <source>
        <strain evidence="2">SC-2020</strain>
    </source>
</reference>
<keyword evidence="1" id="KW-0732">Signal</keyword>
<sequence>MRLLFLLEFLVDPHGEKAANVQDEVRAPFLSCSKKGNFPVAFISWTNIGHFIIRHSKLALRLGHAHVENNGSIGKIPMPIEPFYLSFVGARRRHEVSTYAIGLGKDFVTHFLK</sequence>
<accession>A0AAD6PP52</accession>
<gene>
    <name evidence="2" type="ORF">NC653_040711</name>
</gene>
<comment type="caution">
    <text evidence="2">The sequence shown here is derived from an EMBL/GenBank/DDBJ whole genome shotgun (WGS) entry which is preliminary data.</text>
</comment>
<dbReference type="EMBL" id="JAQIZT010000019">
    <property type="protein sequence ID" value="KAJ6951383.1"/>
    <property type="molecule type" value="Genomic_DNA"/>
</dbReference>